<dbReference type="GO" id="GO:0008270">
    <property type="term" value="F:zinc ion binding"/>
    <property type="evidence" value="ECO:0007669"/>
    <property type="project" value="UniProtKB-KW"/>
</dbReference>
<comment type="caution">
    <text evidence="8">The sequence shown here is derived from an EMBL/GenBank/DDBJ whole genome shotgun (WGS) entry which is preliminary data.</text>
</comment>
<keyword evidence="6" id="KW-0472">Membrane</keyword>
<keyword evidence="5" id="KW-0175">Coiled coil</keyword>
<keyword evidence="1" id="KW-0479">Metal-binding</keyword>
<evidence type="ECO:0000256" key="4">
    <source>
        <dbReference type="PROSITE-ProRule" id="PRU01343"/>
    </source>
</evidence>
<feature type="coiled-coil region" evidence="5">
    <location>
        <begin position="56"/>
        <end position="83"/>
    </location>
</feature>
<keyword evidence="3" id="KW-0862">Zinc</keyword>
<sequence length="132" mass="15407">MSYGNCYCGIPAKILTSWTNDNPGRRFLACSRGTCACCNMFEWLDEEICYRSKMIIPGLLRKINRLEAELADEKAREKGLSKKQMFWSVLWFILAGLMVVVIWAVCYDNRSKKMVSWKMCDAGKDWLEWKLE</sequence>
<accession>A0AAV0FPF3</accession>
<evidence type="ECO:0000256" key="5">
    <source>
        <dbReference type="SAM" id="Coils"/>
    </source>
</evidence>
<evidence type="ECO:0000256" key="6">
    <source>
        <dbReference type="SAM" id="Phobius"/>
    </source>
</evidence>
<reference evidence="8" key="1">
    <citation type="submission" date="2022-07" db="EMBL/GenBank/DDBJ databases">
        <authorList>
            <person name="Macas J."/>
            <person name="Novak P."/>
            <person name="Neumann P."/>
        </authorList>
    </citation>
    <scope>NUCLEOTIDE SEQUENCE</scope>
</reference>
<evidence type="ECO:0000313" key="9">
    <source>
        <dbReference type="Proteomes" id="UP001152523"/>
    </source>
</evidence>
<dbReference type="AlphaFoldDB" id="A0AAV0FPF3"/>
<proteinExistence type="predicted"/>
<protein>
    <recommendedName>
        <fullName evidence="7">GRF-type domain-containing protein</fullName>
    </recommendedName>
</protein>
<feature type="transmembrane region" description="Helical" evidence="6">
    <location>
        <begin position="85"/>
        <end position="106"/>
    </location>
</feature>
<dbReference type="Proteomes" id="UP001152523">
    <property type="component" value="Unassembled WGS sequence"/>
</dbReference>
<dbReference type="PROSITE" id="PS51999">
    <property type="entry name" value="ZF_GRF"/>
    <property type="match status" value="1"/>
</dbReference>
<evidence type="ECO:0000256" key="3">
    <source>
        <dbReference type="ARBA" id="ARBA00022833"/>
    </source>
</evidence>
<feature type="domain" description="GRF-type" evidence="7">
    <location>
        <begin position="6"/>
        <end position="47"/>
    </location>
</feature>
<gene>
    <name evidence="8" type="ORF">CEPIT_LOCUS36071</name>
</gene>
<dbReference type="InterPro" id="IPR010666">
    <property type="entry name" value="Znf_GRF"/>
</dbReference>
<keyword evidence="9" id="KW-1185">Reference proteome</keyword>
<dbReference type="Pfam" id="PF06839">
    <property type="entry name" value="Zn_ribbon_GRF"/>
    <property type="match status" value="1"/>
</dbReference>
<evidence type="ECO:0000256" key="1">
    <source>
        <dbReference type="ARBA" id="ARBA00022723"/>
    </source>
</evidence>
<keyword evidence="6" id="KW-1133">Transmembrane helix</keyword>
<dbReference type="EMBL" id="CAMAPF010001001">
    <property type="protein sequence ID" value="CAH9137507.1"/>
    <property type="molecule type" value="Genomic_DNA"/>
</dbReference>
<evidence type="ECO:0000256" key="2">
    <source>
        <dbReference type="ARBA" id="ARBA00022771"/>
    </source>
</evidence>
<keyword evidence="2 4" id="KW-0863">Zinc-finger</keyword>
<organism evidence="8 9">
    <name type="scientific">Cuscuta epithymum</name>
    <dbReference type="NCBI Taxonomy" id="186058"/>
    <lineage>
        <taxon>Eukaryota</taxon>
        <taxon>Viridiplantae</taxon>
        <taxon>Streptophyta</taxon>
        <taxon>Embryophyta</taxon>
        <taxon>Tracheophyta</taxon>
        <taxon>Spermatophyta</taxon>
        <taxon>Magnoliopsida</taxon>
        <taxon>eudicotyledons</taxon>
        <taxon>Gunneridae</taxon>
        <taxon>Pentapetalae</taxon>
        <taxon>asterids</taxon>
        <taxon>lamiids</taxon>
        <taxon>Solanales</taxon>
        <taxon>Convolvulaceae</taxon>
        <taxon>Cuscuteae</taxon>
        <taxon>Cuscuta</taxon>
        <taxon>Cuscuta subgen. Cuscuta</taxon>
    </lineage>
</organism>
<evidence type="ECO:0000313" key="8">
    <source>
        <dbReference type="EMBL" id="CAH9137507.1"/>
    </source>
</evidence>
<keyword evidence="6" id="KW-0812">Transmembrane</keyword>
<name>A0AAV0FPF3_9ASTE</name>
<evidence type="ECO:0000259" key="7">
    <source>
        <dbReference type="PROSITE" id="PS51999"/>
    </source>
</evidence>
<dbReference type="PANTHER" id="PTHR33248">
    <property type="entry name" value="ZINC ION-BINDING PROTEIN"/>
    <property type="match status" value="1"/>
</dbReference>